<evidence type="ECO:0000256" key="1">
    <source>
        <dbReference type="ARBA" id="ARBA00000885"/>
    </source>
</evidence>
<dbReference type="SMART" id="SM00119">
    <property type="entry name" value="HECTc"/>
    <property type="match status" value="1"/>
</dbReference>
<evidence type="ECO:0000313" key="9">
    <source>
        <dbReference type="Proteomes" id="UP000515146"/>
    </source>
</evidence>
<gene>
    <name evidence="10" type="primary">LOC113796106</name>
</gene>
<evidence type="ECO:0000256" key="2">
    <source>
        <dbReference type="ARBA" id="ARBA00004906"/>
    </source>
</evidence>
<evidence type="ECO:0000256" key="3">
    <source>
        <dbReference type="ARBA" id="ARBA00012485"/>
    </source>
</evidence>
<dbReference type="GO" id="GO:0000209">
    <property type="term" value="P:protein polyubiquitination"/>
    <property type="evidence" value="ECO:0007669"/>
    <property type="project" value="TreeGrafter"/>
</dbReference>
<keyword evidence="5 6" id="KW-0833">Ubl conjugation pathway</keyword>
<dbReference type="FunFam" id="3.30.2410.10:FF:000009">
    <property type="entry name" value="Probable E3 ubiquitin-protein ligase HECTD2"/>
    <property type="match status" value="1"/>
</dbReference>
<dbReference type="Gene3D" id="3.90.1750.10">
    <property type="entry name" value="Hect, E3 ligase catalytic domains"/>
    <property type="match status" value="1"/>
</dbReference>
<dbReference type="EC" id="2.3.2.26" evidence="3"/>
<sequence length="444" mass="51162">MTALSLALTRTTLLTNSLKQTRTSTMNISTKELNHSILINLMIRQQPILLLSSFNLLLFVATSLISFDNKRSYFRLRIIQLKNWSAKDQITLIVNRENILHDTFTQLLEHKNYISNFSIIFEGEEGVDEGGLTREFYRLLSKEIFNPDYCMFVKVSDKGTDYHINPLSRIDPDHLECFRLIGLITAKCLFDGYYLDAHFTRPLYKIIVGKTLTPSDSQFIDEQYYTNLQQLLDNSIENLGLELYFNIDIVEFDQIKTTELIPNGNNIPVTDDNKLEYVNLLCEFKCLRGIKEQVTAFMKGFNSLIPRFLISIFDEMEIELLICGLPDISIDDLQAHTIYSNYVKEDKTIIHFWEVLREFDTNQVASFLQFVTGSGKVPLGGFKNLMGNNGIQYFTITKVDNVNRLPTAHTCFNQLELPSYESKEILKTKLLQAIMEGRDGFGFT</sequence>
<evidence type="ECO:0000256" key="5">
    <source>
        <dbReference type="ARBA" id="ARBA00022786"/>
    </source>
</evidence>
<dbReference type="InterPro" id="IPR035983">
    <property type="entry name" value="Hect_E3_ubiquitin_ligase"/>
</dbReference>
<dbReference type="KEGG" id="dpte:113796106"/>
<reference evidence="10" key="1">
    <citation type="submission" date="2025-08" db="UniProtKB">
        <authorList>
            <consortium name="RefSeq"/>
        </authorList>
    </citation>
    <scope>IDENTIFICATION</scope>
    <source>
        <strain evidence="10">Airmid</strain>
    </source>
</reference>
<evidence type="ECO:0000256" key="6">
    <source>
        <dbReference type="PROSITE-ProRule" id="PRU00104"/>
    </source>
</evidence>
<proteinExistence type="predicted"/>
<accession>A0A6P6YA30</accession>
<dbReference type="PROSITE" id="PS50237">
    <property type="entry name" value="HECT"/>
    <property type="match status" value="1"/>
</dbReference>
<dbReference type="Gene3D" id="3.30.2410.10">
    <property type="entry name" value="Hect, E3 ligase catalytic domain"/>
    <property type="match status" value="1"/>
</dbReference>
<dbReference type="OrthoDB" id="423283at2759"/>
<dbReference type="InterPro" id="IPR000569">
    <property type="entry name" value="HECT_dom"/>
</dbReference>
<dbReference type="Pfam" id="PF00632">
    <property type="entry name" value="HECT"/>
    <property type="match status" value="1"/>
</dbReference>
<dbReference type="SUPFAM" id="SSF56204">
    <property type="entry name" value="Hect, E3 ligase catalytic domain"/>
    <property type="match status" value="1"/>
</dbReference>
<keyword evidence="7" id="KW-0472">Membrane</keyword>
<dbReference type="AlphaFoldDB" id="A0A6P6YA30"/>
<keyword evidence="9" id="KW-1185">Reference proteome</keyword>
<organism evidence="9 10">
    <name type="scientific">Dermatophagoides pteronyssinus</name>
    <name type="common">European house dust mite</name>
    <dbReference type="NCBI Taxonomy" id="6956"/>
    <lineage>
        <taxon>Eukaryota</taxon>
        <taxon>Metazoa</taxon>
        <taxon>Ecdysozoa</taxon>
        <taxon>Arthropoda</taxon>
        <taxon>Chelicerata</taxon>
        <taxon>Arachnida</taxon>
        <taxon>Acari</taxon>
        <taxon>Acariformes</taxon>
        <taxon>Sarcoptiformes</taxon>
        <taxon>Astigmata</taxon>
        <taxon>Psoroptidia</taxon>
        <taxon>Analgoidea</taxon>
        <taxon>Pyroglyphidae</taxon>
        <taxon>Dermatophagoidinae</taxon>
        <taxon>Dermatophagoides</taxon>
    </lineage>
</organism>
<dbReference type="Proteomes" id="UP000515146">
    <property type="component" value="Unplaced"/>
</dbReference>
<evidence type="ECO:0000313" key="10">
    <source>
        <dbReference type="RefSeq" id="XP_027202145.1"/>
    </source>
</evidence>
<feature type="domain" description="HECT" evidence="8">
    <location>
        <begin position="111"/>
        <end position="444"/>
    </location>
</feature>
<protein>
    <recommendedName>
        <fullName evidence="3">HECT-type E3 ubiquitin transferase</fullName>
        <ecNumber evidence="3">2.3.2.26</ecNumber>
    </recommendedName>
</protein>
<dbReference type="GO" id="GO:0005737">
    <property type="term" value="C:cytoplasm"/>
    <property type="evidence" value="ECO:0007669"/>
    <property type="project" value="UniProtKB-ARBA"/>
</dbReference>
<evidence type="ECO:0000259" key="8">
    <source>
        <dbReference type="PROSITE" id="PS50237"/>
    </source>
</evidence>
<keyword evidence="7" id="KW-0812">Transmembrane</keyword>
<dbReference type="InParanoid" id="A0A6P6YA30"/>
<keyword evidence="7" id="KW-1133">Transmembrane helix</keyword>
<feature type="transmembrane region" description="Helical" evidence="7">
    <location>
        <begin position="48"/>
        <end position="67"/>
    </location>
</feature>
<dbReference type="CDD" id="cd00078">
    <property type="entry name" value="HECTc"/>
    <property type="match status" value="1"/>
</dbReference>
<evidence type="ECO:0000256" key="7">
    <source>
        <dbReference type="SAM" id="Phobius"/>
    </source>
</evidence>
<dbReference type="RefSeq" id="XP_027202145.1">
    <property type="nucleotide sequence ID" value="XM_027346344.1"/>
</dbReference>
<dbReference type="FunFam" id="3.90.1750.10:FF:000079">
    <property type="entry name" value="E3 ubiquitin-protein ligase"/>
    <property type="match status" value="1"/>
</dbReference>
<dbReference type="GO" id="GO:0061630">
    <property type="term" value="F:ubiquitin protein ligase activity"/>
    <property type="evidence" value="ECO:0007669"/>
    <property type="project" value="UniProtKB-EC"/>
</dbReference>
<feature type="active site" description="Glycyl thioester intermediate" evidence="6">
    <location>
        <position position="411"/>
    </location>
</feature>
<dbReference type="OMA" id="RTTYQPN"/>
<dbReference type="PANTHER" id="PTHR11254:SF67">
    <property type="entry name" value="E3 UBIQUITIN-PROTEIN LIGASE HUWE1"/>
    <property type="match status" value="1"/>
</dbReference>
<comment type="pathway">
    <text evidence="2">Protein modification; protein ubiquitination.</text>
</comment>
<dbReference type="Gene3D" id="3.30.2160.10">
    <property type="entry name" value="Hect, E3 ligase catalytic domain"/>
    <property type="match status" value="1"/>
</dbReference>
<dbReference type="GO" id="GO:0006511">
    <property type="term" value="P:ubiquitin-dependent protein catabolic process"/>
    <property type="evidence" value="ECO:0007669"/>
    <property type="project" value="TreeGrafter"/>
</dbReference>
<dbReference type="GO" id="GO:0009966">
    <property type="term" value="P:regulation of signal transduction"/>
    <property type="evidence" value="ECO:0007669"/>
    <property type="project" value="UniProtKB-ARBA"/>
</dbReference>
<name>A0A6P6YA30_DERPT</name>
<keyword evidence="4" id="KW-0808">Transferase</keyword>
<evidence type="ECO:0000256" key="4">
    <source>
        <dbReference type="ARBA" id="ARBA00022679"/>
    </source>
</evidence>
<dbReference type="PANTHER" id="PTHR11254">
    <property type="entry name" value="HECT DOMAIN UBIQUITIN-PROTEIN LIGASE"/>
    <property type="match status" value="1"/>
</dbReference>
<dbReference type="FunFam" id="3.30.2160.10:FF:000001">
    <property type="entry name" value="E3 ubiquitin-protein ligase NEDD4-like"/>
    <property type="match status" value="1"/>
</dbReference>
<comment type="catalytic activity">
    <reaction evidence="1">
        <text>S-ubiquitinyl-[E2 ubiquitin-conjugating enzyme]-L-cysteine + [acceptor protein]-L-lysine = [E2 ubiquitin-conjugating enzyme]-L-cysteine + N(6)-ubiquitinyl-[acceptor protein]-L-lysine.</text>
        <dbReference type="EC" id="2.3.2.26"/>
    </reaction>
</comment>
<dbReference type="InterPro" id="IPR050409">
    <property type="entry name" value="E3_ubiq-protein_ligase"/>
</dbReference>